<name>A0ACC2U3A3_9FUNG</name>
<dbReference type="EC" id="6.1.1.2" evidence="1"/>
<organism evidence="1 2">
    <name type="scientific">Entomophthora muscae</name>
    <dbReference type="NCBI Taxonomy" id="34485"/>
    <lineage>
        <taxon>Eukaryota</taxon>
        <taxon>Fungi</taxon>
        <taxon>Fungi incertae sedis</taxon>
        <taxon>Zoopagomycota</taxon>
        <taxon>Entomophthoromycotina</taxon>
        <taxon>Entomophthoromycetes</taxon>
        <taxon>Entomophthorales</taxon>
        <taxon>Entomophthoraceae</taxon>
        <taxon>Entomophthora</taxon>
    </lineage>
</organism>
<reference evidence="1" key="1">
    <citation type="submission" date="2022-04" db="EMBL/GenBank/DDBJ databases">
        <title>Genome of the entomopathogenic fungus Entomophthora muscae.</title>
        <authorList>
            <person name="Elya C."/>
            <person name="Lovett B.R."/>
            <person name="Lee E."/>
            <person name="Macias A.M."/>
            <person name="Hajek A.E."/>
            <person name="De Bivort B.L."/>
            <person name="Kasson M.T."/>
            <person name="De Fine Licht H.H."/>
            <person name="Stajich J.E."/>
        </authorList>
    </citation>
    <scope>NUCLEOTIDE SEQUENCE</scope>
    <source>
        <strain evidence="1">Berkeley</strain>
    </source>
</reference>
<sequence>MSLLKAKVSENLIKQKMLSKQLNSLHLLYTGPEKNKVIFSGIQPTGVPHIGNYYGALRNWVDLQTPSTPEGKHTVYYSIVSLHALTSPNTKVISNLASNILDSAATLLAVGIDPNKSILFRQSDVLEHAQLSWVLGSLAPVGELGRMTQWKTKKAEQDLQAKSHGDMGLFTYPVLQAADILLYHATHVPVGQDQRQHLELTRFLAGRYNNMYSKKYFTSPKAIYTDGAKVFSLTKPTNKMSKSAQDRHSTIGLLDSPELIKENIMNATTDDIPFVTYDPDKRPGITNLLQLLSLVLNSSIKETSASYLEKPQSQLKADLAEALIAQLSPIRESYSKLRSEEAFLCKTLQEGADKARSVASDTIEEVYKHLGM</sequence>
<dbReference type="EMBL" id="QTSX02001488">
    <property type="protein sequence ID" value="KAJ9081252.1"/>
    <property type="molecule type" value="Genomic_DNA"/>
</dbReference>
<evidence type="ECO:0000313" key="2">
    <source>
        <dbReference type="Proteomes" id="UP001165960"/>
    </source>
</evidence>
<keyword evidence="1" id="KW-0436">Ligase</keyword>
<comment type="caution">
    <text evidence="1">The sequence shown here is derived from an EMBL/GenBank/DDBJ whole genome shotgun (WGS) entry which is preliminary data.</text>
</comment>
<dbReference type="Proteomes" id="UP001165960">
    <property type="component" value="Unassembled WGS sequence"/>
</dbReference>
<keyword evidence="2" id="KW-1185">Reference proteome</keyword>
<evidence type="ECO:0000313" key="1">
    <source>
        <dbReference type="EMBL" id="KAJ9081252.1"/>
    </source>
</evidence>
<protein>
    <submittedName>
        <fullName evidence="1">Tryptophan--tRNA ligase, mitochondrial</fullName>
        <ecNumber evidence="1">6.1.1.2</ecNumber>
    </submittedName>
</protein>
<gene>
    <name evidence="1" type="primary">MSW1_1</name>
    <name evidence="1" type="ORF">DSO57_1016636</name>
</gene>
<accession>A0ACC2U3A3</accession>
<proteinExistence type="predicted"/>